<dbReference type="AlphaFoldDB" id="A0A813IQN1"/>
<protein>
    <submittedName>
        <fullName evidence="1">Uncharacterized protein</fullName>
    </submittedName>
</protein>
<evidence type="ECO:0000313" key="2">
    <source>
        <dbReference type="Proteomes" id="UP000626109"/>
    </source>
</evidence>
<proteinExistence type="predicted"/>
<name>A0A813IQN1_POLGL</name>
<accession>A0A813IQN1</accession>
<dbReference type="EMBL" id="CAJNNW010012706">
    <property type="protein sequence ID" value="CAE8654578.1"/>
    <property type="molecule type" value="Genomic_DNA"/>
</dbReference>
<evidence type="ECO:0000313" key="1">
    <source>
        <dbReference type="EMBL" id="CAE8654578.1"/>
    </source>
</evidence>
<feature type="non-terminal residue" evidence="1">
    <location>
        <position position="329"/>
    </location>
</feature>
<organism evidence="1 2">
    <name type="scientific">Polarella glacialis</name>
    <name type="common">Dinoflagellate</name>
    <dbReference type="NCBI Taxonomy" id="89957"/>
    <lineage>
        <taxon>Eukaryota</taxon>
        <taxon>Sar</taxon>
        <taxon>Alveolata</taxon>
        <taxon>Dinophyceae</taxon>
        <taxon>Suessiales</taxon>
        <taxon>Suessiaceae</taxon>
        <taxon>Polarella</taxon>
    </lineage>
</organism>
<reference evidence="1" key="1">
    <citation type="submission" date="2021-02" db="EMBL/GenBank/DDBJ databases">
        <authorList>
            <person name="Dougan E. K."/>
            <person name="Rhodes N."/>
            <person name="Thang M."/>
            <person name="Chan C."/>
        </authorList>
    </citation>
    <scope>NUCLEOTIDE SEQUENCE</scope>
</reference>
<comment type="caution">
    <text evidence="1">The sequence shown here is derived from an EMBL/GenBank/DDBJ whole genome shotgun (WGS) entry which is preliminary data.</text>
</comment>
<sequence>PAAEAIAAGASARVTQFAAGEARSLLWGLSRETPAAVADKETLLEAESSWPPQVIGSADLSTAWTVFEGFEASKSRSLGPLGGPYWQALLAESEQRGRLGGELRLLRVLRQATISSTSSLQVINATAARLAQEGRAGRARQLLLAAAAARGLGDANSERILAALGQTSRASLRRDRWASFDGIAADVALRHAASCLYAHTPGVWRWKQKAFGLRFCAEAYPSPGKGSEHGRSSELQILGMVLGARRQRLERYLRVLGTLEDSFPRLGGGDGVPTDGSVVALGLGKVVATSSVATALGPRAQSDQISWMSAELREQALEASMGRERFTKA</sequence>
<dbReference type="Proteomes" id="UP000626109">
    <property type="component" value="Unassembled WGS sequence"/>
</dbReference>
<gene>
    <name evidence="1" type="ORF">PGLA2088_LOCUS11091</name>
</gene>
<feature type="non-terminal residue" evidence="1">
    <location>
        <position position="1"/>
    </location>
</feature>